<organism evidence="3 4">
    <name type="scientific">Rhizobium tumorigenes</name>
    <dbReference type="NCBI Taxonomy" id="2041385"/>
    <lineage>
        <taxon>Bacteria</taxon>
        <taxon>Pseudomonadati</taxon>
        <taxon>Pseudomonadota</taxon>
        <taxon>Alphaproteobacteria</taxon>
        <taxon>Hyphomicrobiales</taxon>
        <taxon>Rhizobiaceae</taxon>
        <taxon>Rhizobium/Agrobacterium group</taxon>
        <taxon>Rhizobium</taxon>
    </lineage>
</organism>
<evidence type="ECO:0000256" key="1">
    <source>
        <dbReference type="SAM" id="Phobius"/>
    </source>
</evidence>
<dbReference type="RefSeq" id="WP_111218784.1">
    <property type="nucleotide sequence ID" value="NZ_CP117255.1"/>
</dbReference>
<gene>
    <name evidence="3" type="ORF">PR017_12315</name>
</gene>
<evidence type="ECO:0000313" key="3">
    <source>
        <dbReference type="EMBL" id="WFR94607.1"/>
    </source>
</evidence>
<keyword evidence="4" id="KW-1185">Reference proteome</keyword>
<dbReference type="AlphaFoldDB" id="A0AAF1K8V3"/>
<reference evidence="4" key="2">
    <citation type="journal article" date="2023" name="MicrobiologyOpen">
        <title>Genomics of the tumorigenes clade of the family Rhizobiaceae and description of Rhizobium rhododendri sp. nov.</title>
        <authorList>
            <person name="Kuzmanovic N."/>
            <person name="diCenzo G.C."/>
            <person name="Bunk B."/>
            <person name="Sproeer C."/>
            <person name="Fruehling A."/>
            <person name="Neumann-Schaal M."/>
            <person name="Overmann J."/>
            <person name="Smalla K."/>
        </authorList>
    </citation>
    <scope>NUCLEOTIDE SEQUENCE [LARGE SCALE GENOMIC DNA]</scope>
    <source>
        <strain evidence="4">1078</strain>
    </source>
</reference>
<evidence type="ECO:0000313" key="4">
    <source>
        <dbReference type="Proteomes" id="UP000249499"/>
    </source>
</evidence>
<dbReference type="EMBL" id="CP117255">
    <property type="protein sequence ID" value="WFR94607.1"/>
    <property type="molecule type" value="Genomic_DNA"/>
</dbReference>
<feature type="transmembrane region" description="Helical" evidence="1">
    <location>
        <begin position="26"/>
        <end position="47"/>
    </location>
</feature>
<protein>
    <submittedName>
        <fullName evidence="3">Aa3-type cytochrome c oxidase subunit IV</fullName>
    </submittedName>
</protein>
<feature type="domain" description="Cytochrome c oxidase subunit IV bacterial aa3 type" evidence="2">
    <location>
        <begin position="4"/>
        <end position="46"/>
    </location>
</feature>
<accession>A0AAF1K8V3</accession>
<keyword evidence="1" id="KW-1133">Transmembrane helix</keyword>
<sequence length="74" mass="7804">MAEHPTGPSETGAPMDYNEHEKTYSLFLNGAKLLSVFVAALLIAMAGGFFGHAGLVGGVLIFVVVAFVGYIMTR</sequence>
<dbReference type="Proteomes" id="UP000249499">
    <property type="component" value="Chromosome"/>
</dbReference>
<keyword evidence="1" id="KW-0812">Transmembrane</keyword>
<reference evidence="3 4" key="1">
    <citation type="journal article" date="2018" name="Sci. Rep.">
        <title>Rhizobium tumorigenes sp. nov., a novel plant tumorigenic bacterium isolated from cane gall tumors on thornless blackberry.</title>
        <authorList>
            <person name="Kuzmanovi N."/>
            <person name="Smalla K."/>
            <person name="Gronow S."/>
            <person name="PuBawska J."/>
        </authorList>
    </citation>
    <scope>NUCLEOTIDE SEQUENCE [LARGE SCALE GENOMIC DNA]</scope>
    <source>
        <strain evidence="3 4">1078</strain>
    </source>
</reference>
<dbReference type="InterPro" id="IPR036596">
    <property type="entry name" value="Cyt-C_aa3_sf"/>
</dbReference>
<name>A0AAF1K8V3_9HYPH</name>
<dbReference type="Pfam" id="PF07835">
    <property type="entry name" value="COX4_pro_2"/>
    <property type="match status" value="1"/>
</dbReference>
<keyword evidence="1" id="KW-0472">Membrane</keyword>
<dbReference type="InterPro" id="IPR012422">
    <property type="entry name" value="Cyt_c_oxidase_su4_bac-aa3"/>
</dbReference>
<feature type="transmembrane region" description="Helical" evidence="1">
    <location>
        <begin position="53"/>
        <end position="72"/>
    </location>
</feature>
<evidence type="ECO:0000259" key="2">
    <source>
        <dbReference type="Pfam" id="PF07835"/>
    </source>
</evidence>
<dbReference type="KEGG" id="rtu:PR017_12315"/>
<dbReference type="SUPFAM" id="SSF81469">
    <property type="entry name" value="Bacterial aa3 type cytochrome c oxidase subunit IV"/>
    <property type="match status" value="1"/>
</dbReference>
<proteinExistence type="predicted"/>
<dbReference type="Gene3D" id="1.20.5.160">
    <property type="entry name" value="Bacterial aa3 type cytochrome c oxidase subunit IV"/>
    <property type="match status" value="1"/>
</dbReference>